<evidence type="ECO:0008006" key="3">
    <source>
        <dbReference type="Google" id="ProtNLM"/>
    </source>
</evidence>
<proteinExistence type="predicted"/>
<dbReference type="InterPro" id="IPR038666">
    <property type="entry name" value="SSP1_head-tail_sf"/>
</dbReference>
<sequence>MMQAGGLNRKITIQKLTETRLPSGQIKKEWADYVKVWAWIKSASGMASIRQTSFQDNVAASLNSYSFRVRFRMDITDAMRVSYGGLTFDIKQVRHDLAGKIWTDLVAEEGKP</sequence>
<evidence type="ECO:0000313" key="2">
    <source>
        <dbReference type="Proteomes" id="UP000078084"/>
    </source>
</evidence>
<dbReference type="AlphaFoldDB" id="A0A171KSH1"/>
<dbReference type="STRING" id="206506.AAV32_09705"/>
<dbReference type="Gene3D" id="2.40.10.270">
    <property type="entry name" value="Bacteriophage SPP1 head-tail adaptor protein"/>
    <property type="match status" value="1"/>
</dbReference>
<gene>
    <name evidence="1" type="ORF">AAV32_09705</name>
</gene>
<evidence type="ECO:0000313" key="1">
    <source>
        <dbReference type="EMBL" id="KKO71838.1"/>
    </source>
</evidence>
<dbReference type="InterPro" id="IPR008767">
    <property type="entry name" value="Phage_SPP1_head-tail_adaptor"/>
</dbReference>
<dbReference type="RefSeq" id="WP_068370904.1">
    <property type="nucleotide sequence ID" value="NZ_LBNE01000005.1"/>
</dbReference>
<reference evidence="1 2" key="1">
    <citation type="submission" date="2015-04" db="EMBL/GenBank/DDBJ databases">
        <title>Genome sequence of Kerstersia gyiorum CG1.</title>
        <authorList>
            <person name="Greninger A.L."/>
            <person name="Kozyreva V."/>
            <person name="Chaturvedi V."/>
        </authorList>
    </citation>
    <scope>NUCLEOTIDE SEQUENCE [LARGE SCALE GENOMIC DNA]</scope>
    <source>
        <strain evidence="1 2">CG1</strain>
    </source>
</reference>
<dbReference type="EMBL" id="LBNE01000005">
    <property type="protein sequence ID" value="KKO71838.1"/>
    <property type="molecule type" value="Genomic_DNA"/>
</dbReference>
<keyword evidence="2" id="KW-1185">Reference proteome</keyword>
<name>A0A171KSH1_9BURK</name>
<dbReference type="Proteomes" id="UP000078084">
    <property type="component" value="Unassembled WGS sequence"/>
</dbReference>
<dbReference type="Pfam" id="PF05521">
    <property type="entry name" value="Phage_HCP"/>
    <property type="match status" value="1"/>
</dbReference>
<protein>
    <recommendedName>
        <fullName evidence="3">Head-tail adaptor protein</fullName>
    </recommendedName>
</protein>
<comment type="caution">
    <text evidence="1">The sequence shown here is derived from an EMBL/GenBank/DDBJ whole genome shotgun (WGS) entry which is preliminary data.</text>
</comment>
<accession>A0A171KSH1</accession>
<dbReference type="NCBIfam" id="TIGR01563">
    <property type="entry name" value="gp16_SPP1"/>
    <property type="match status" value="1"/>
</dbReference>
<organism evidence="1 2">
    <name type="scientific">Kerstersia gyiorum</name>
    <dbReference type="NCBI Taxonomy" id="206506"/>
    <lineage>
        <taxon>Bacteria</taxon>
        <taxon>Pseudomonadati</taxon>
        <taxon>Pseudomonadota</taxon>
        <taxon>Betaproteobacteria</taxon>
        <taxon>Burkholderiales</taxon>
        <taxon>Alcaligenaceae</taxon>
        <taxon>Kerstersia</taxon>
    </lineage>
</organism>